<protein>
    <submittedName>
        <fullName evidence="5">Inositol monophosphatase</fullName>
    </submittedName>
</protein>
<gene>
    <name evidence="5" type="ORF">UX45_C0001G0066</name>
</gene>
<dbReference type="GO" id="GO:0006020">
    <property type="term" value="P:inositol metabolic process"/>
    <property type="evidence" value="ECO:0007669"/>
    <property type="project" value="TreeGrafter"/>
</dbReference>
<keyword evidence="1 4" id="KW-0479">Metal-binding</keyword>
<sequence length="311" mass="35387">MTKTERCETLTDAALGLIIREATNRAANFVRLERFVFEREPKCSYDGTLTDLVTSADRAAQAAILGVLQTTTPSYGIVAEEEDLRIEPKESSWPKRYWIVDPLDGTKAFGRMQSHGIGTMIALLEEKHVISVCIEDVMTGEIYYFRPGSYKVHRMDRVGARLRLDLLDPTRPLSDQYLLVRKNPWEFAPAIRQKFIPRADRKQNLFKDFEIEGGSIGLSFARLWKGEIGGVLLLGNNPNQPWDWAPVMGISERLGYVPLRLEIQDDRILKALPYTIDIYDVQAPGCPILIVHQTHIQTVSDWFHCSQDHDA</sequence>
<dbReference type="Proteomes" id="UP000034705">
    <property type="component" value="Unassembled WGS sequence"/>
</dbReference>
<evidence type="ECO:0000313" key="5">
    <source>
        <dbReference type="EMBL" id="KKU34357.1"/>
    </source>
</evidence>
<dbReference type="InterPro" id="IPR000760">
    <property type="entry name" value="Inositol_monophosphatase-like"/>
</dbReference>
<keyword evidence="2" id="KW-0378">Hydrolase</keyword>
<comment type="caution">
    <text evidence="5">The sequence shown here is derived from an EMBL/GenBank/DDBJ whole genome shotgun (WGS) entry which is preliminary data.</text>
</comment>
<dbReference type="PROSITE" id="PS00629">
    <property type="entry name" value="IMP_1"/>
    <property type="match status" value="1"/>
</dbReference>
<dbReference type="AlphaFoldDB" id="A0A0G1PNV3"/>
<accession>A0A0G1PNV3</accession>
<name>A0A0G1PNV3_9BACT</name>
<organism evidence="5 6">
    <name type="scientific">Candidatus Uhrbacteria bacterium GW2011_GWF2_46_218</name>
    <dbReference type="NCBI Taxonomy" id="1619001"/>
    <lineage>
        <taxon>Bacteria</taxon>
        <taxon>Candidatus Uhriibacteriota</taxon>
    </lineage>
</organism>
<feature type="binding site" evidence="4">
    <location>
        <position position="80"/>
    </location>
    <ligand>
        <name>Mg(2+)</name>
        <dbReference type="ChEBI" id="CHEBI:18420"/>
        <label>1</label>
        <note>catalytic</note>
    </ligand>
</feature>
<dbReference type="GO" id="GO:0046872">
    <property type="term" value="F:metal ion binding"/>
    <property type="evidence" value="ECO:0007669"/>
    <property type="project" value="UniProtKB-KW"/>
</dbReference>
<dbReference type="GO" id="GO:0007165">
    <property type="term" value="P:signal transduction"/>
    <property type="evidence" value="ECO:0007669"/>
    <property type="project" value="TreeGrafter"/>
</dbReference>
<dbReference type="Pfam" id="PF00459">
    <property type="entry name" value="Inositol_P"/>
    <property type="match status" value="1"/>
</dbReference>
<evidence type="ECO:0000256" key="1">
    <source>
        <dbReference type="ARBA" id="ARBA00022723"/>
    </source>
</evidence>
<evidence type="ECO:0000256" key="3">
    <source>
        <dbReference type="ARBA" id="ARBA00022842"/>
    </source>
</evidence>
<feature type="binding site" evidence="4">
    <location>
        <position position="104"/>
    </location>
    <ligand>
        <name>Mg(2+)</name>
        <dbReference type="ChEBI" id="CHEBI:18420"/>
        <label>1</label>
        <note>catalytic</note>
    </ligand>
</feature>
<dbReference type="PRINTS" id="PR00377">
    <property type="entry name" value="IMPHPHTASES"/>
</dbReference>
<evidence type="ECO:0000313" key="6">
    <source>
        <dbReference type="Proteomes" id="UP000034705"/>
    </source>
</evidence>
<feature type="binding site" evidence="4">
    <location>
        <position position="243"/>
    </location>
    <ligand>
        <name>Mg(2+)</name>
        <dbReference type="ChEBI" id="CHEBI:18420"/>
        <label>1</label>
        <note>catalytic</note>
    </ligand>
</feature>
<dbReference type="SUPFAM" id="SSF56655">
    <property type="entry name" value="Carbohydrate phosphatase"/>
    <property type="match status" value="1"/>
</dbReference>
<keyword evidence="3 4" id="KW-0460">Magnesium</keyword>
<feature type="binding site" evidence="4">
    <location>
        <position position="101"/>
    </location>
    <ligand>
        <name>Mg(2+)</name>
        <dbReference type="ChEBI" id="CHEBI:18420"/>
        <label>1</label>
        <note>catalytic</note>
    </ligand>
</feature>
<feature type="binding site" evidence="4">
    <location>
        <position position="103"/>
    </location>
    <ligand>
        <name>Mg(2+)</name>
        <dbReference type="ChEBI" id="CHEBI:18420"/>
        <label>1</label>
        <note>catalytic</note>
    </ligand>
</feature>
<evidence type="ECO:0000256" key="2">
    <source>
        <dbReference type="ARBA" id="ARBA00022801"/>
    </source>
</evidence>
<comment type="cofactor">
    <cofactor evidence="4">
        <name>Mg(2+)</name>
        <dbReference type="ChEBI" id="CHEBI:18420"/>
    </cofactor>
</comment>
<dbReference type="CDD" id="cd01637">
    <property type="entry name" value="IMPase_like"/>
    <property type="match status" value="1"/>
</dbReference>
<reference evidence="5 6" key="1">
    <citation type="journal article" date="2015" name="Nature">
        <title>rRNA introns, odd ribosomes, and small enigmatic genomes across a large radiation of phyla.</title>
        <authorList>
            <person name="Brown C.T."/>
            <person name="Hug L.A."/>
            <person name="Thomas B.C."/>
            <person name="Sharon I."/>
            <person name="Castelle C.J."/>
            <person name="Singh A."/>
            <person name="Wilkins M.J."/>
            <person name="Williams K.H."/>
            <person name="Banfield J.F."/>
        </authorList>
    </citation>
    <scope>NUCLEOTIDE SEQUENCE [LARGE SCALE GENOMIC DNA]</scope>
</reference>
<evidence type="ECO:0000256" key="4">
    <source>
        <dbReference type="PIRSR" id="PIRSR600760-2"/>
    </source>
</evidence>
<proteinExistence type="predicted"/>
<dbReference type="PANTHER" id="PTHR20854">
    <property type="entry name" value="INOSITOL MONOPHOSPHATASE"/>
    <property type="match status" value="1"/>
</dbReference>
<dbReference type="InterPro" id="IPR020583">
    <property type="entry name" value="Inositol_monoP_metal-BS"/>
</dbReference>
<dbReference type="Gene3D" id="3.30.540.10">
    <property type="entry name" value="Fructose-1,6-Bisphosphatase, subunit A, domain 1"/>
    <property type="match status" value="1"/>
</dbReference>
<dbReference type="GO" id="GO:0008934">
    <property type="term" value="F:inositol monophosphate 1-phosphatase activity"/>
    <property type="evidence" value="ECO:0007669"/>
    <property type="project" value="TreeGrafter"/>
</dbReference>
<dbReference type="EMBL" id="LCMG01000001">
    <property type="protein sequence ID" value="KKU34357.1"/>
    <property type="molecule type" value="Genomic_DNA"/>
</dbReference>
<dbReference type="PANTHER" id="PTHR20854:SF4">
    <property type="entry name" value="INOSITOL-1-MONOPHOSPHATASE-RELATED"/>
    <property type="match status" value="1"/>
</dbReference>